<name>A0A2P2P5C5_RHIMU</name>
<organism evidence="1">
    <name type="scientific">Rhizophora mucronata</name>
    <name type="common">Asiatic mangrove</name>
    <dbReference type="NCBI Taxonomy" id="61149"/>
    <lineage>
        <taxon>Eukaryota</taxon>
        <taxon>Viridiplantae</taxon>
        <taxon>Streptophyta</taxon>
        <taxon>Embryophyta</taxon>
        <taxon>Tracheophyta</taxon>
        <taxon>Spermatophyta</taxon>
        <taxon>Magnoliopsida</taxon>
        <taxon>eudicotyledons</taxon>
        <taxon>Gunneridae</taxon>
        <taxon>Pentapetalae</taxon>
        <taxon>rosids</taxon>
        <taxon>fabids</taxon>
        <taxon>Malpighiales</taxon>
        <taxon>Rhizophoraceae</taxon>
        <taxon>Rhizophora</taxon>
    </lineage>
</organism>
<dbReference type="AlphaFoldDB" id="A0A2P2P5C5"/>
<sequence>MENINRIRKQEEKKEMHFRQSSYRLLRKLLIHMAT</sequence>
<protein>
    <submittedName>
        <fullName evidence="1">Uncharacterized protein</fullName>
    </submittedName>
</protein>
<dbReference type="EMBL" id="GGEC01069492">
    <property type="protein sequence ID" value="MBX49976.1"/>
    <property type="molecule type" value="Transcribed_RNA"/>
</dbReference>
<evidence type="ECO:0000313" key="1">
    <source>
        <dbReference type="EMBL" id="MBX49976.1"/>
    </source>
</evidence>
<accession>A0A2P2P5C5</accession>
<proteinExistence type="predicted"/>
<reference evidence="1" key="1">
    <citation type="submission" date="2018-02" db="EMBL/GenBank/DDBJ databases">
        <title>Rhizophora mucronata_Transcriptome.</title>
        <authorList>
            <person name="Meera S.P."/>
            <person name="Sreeshan A."/>
            <person name="Augustine A."/>
        </authorList>
    </citation>
    <scope>NUCLEOTIDE SEQUENCE</scope>
    <source>
        <tissue evidence="1">Leaf</tissue>
    </source>
</reference>